<dbReference type="EMBL" id="PYAU01000001">
    <property type="protein sequence ID" value="PSL37213.1"/>
    <property type="molecule type" value="Genomic_DNA"/>
</dbReference>
<dbReference type="OrthoDB" id="9930592at2"/>
<dbReference type="RefSeq" id="WP_106562385.1">
    <property type="nucleotide sequence ID" value="NZ_PYAU01000001.1"/>
</dbReference>
<accession>A0A2P8GTC1</accession>
<sequence>MLHPTAPTLHHDAAGPTIWSNGDRVVACDTDGSVVGTFATVAEAERALAGTSRRWLATITRRPRYARSAA</sequence>
<dbReference type="Proteomes" id="UP000268291">
    <property type="component" value="Unassembled WGS sequence"/>
</dbReference>
<reference evidence="2 4" key="2">
    <citation type="submission" date="2018-12" db="EMBL/GenBank/DDBJ databases">
        <authorList>
            <person name="hu s."/>
            <person name="Xu Y."/>
            <person name="Xu B."/>
            <person name="Li F."/>
        </authorList>
    </citation>
    <scope>NUCLEOTIDE SEQUENCE [LARGE SCALE GENOMIC DNA]</scope>
    <source>
        <strain evidence="2 4">KSW2-17</strain>
    </source>
</reference>
<gene>
    <name evidence="1" type="ORF">CLV49_0820</name>
    <name evidence="2" type="ORF">ELQ93_13120</name>
</gene>
<evidence type="ECO:0000313" key="1">
    <source>
        <dbReference type="EMBL" id="PSL37213.1"/>
    </source>
</evidence>
<protein>
    <submittedName>
        <fullName evidence="1">Uncharacterized protein</fullName>
    </submittedName>
</protein>
<keyword evidence="4" id="KW-1185">Reference proteome</keyword>
<evidence type="ECO:0000313" key="2">
    <source>
        <dbReference type="EMBL" id="RUQ84549.1"/>
    </source>
</evidence>
<organism evidence="1 3">
    <name type="scientific">Labedella gwakjiensis</name>
    <dbReference type="NCBI Taxonomy" id="390269"/>
    <lineage>
        <taxon>Bacteria</taxon>
        <taxon>Bacillati</taxon>
        <taxon>Actinomycetota</taxon>
        <taxon>Actinomycetes</taxon>
        <taxon>Micrococcales</taxon>
        <taxon>Microbacteriaceae</taxon>
        <taxon>Labedella</taxon>
    </lineage>
</organism>
<dbReference type="Proteomes" id="UP000241203">
    <property type="component" value="Unassembled WGS sequence"/>
</dbReference>
<dbReference type="EMBL" id="RZGY01000002">
    <property type="protein sequence ID" value="RUQ84549.1"/>
    <property type="molecule type" value="Genomic_DNA"/>
</dbReference>
<reference evidence="1 3" key="1">
    <citation type="submission" date="2018-03" db="EMBL/GenBank/DDBJ databases">
        <title>Genomic Encyclopedia of Archaeal and Bacterial Type Strains, Phase II (KMG-II): from individual species to whole genera.</title>
        <authorList>
            <person name="Goeker M."/>
        </authorList>
    </citation>
    <scope>NUCLEOTIDE SEQUENCE [LARGE SCALE GENOMIC DNA]</scope>
    <source>
        <strain evidence="1 3">DSM 21548</strain>
    </source>
</reference>
<evidence type="ECO:0000313" key="4">
    <source>
        <dbReference type="Proteomes" id="UP000268291"/>
    </source>
</evidence>
<name>A0A2P8GTC1_9MICO</name>
<dbReference type="AlphaFoldDB" id="A0A2P8GTC1"/>
<evidence type="ECO:0000313" key="3">
    <source>
        <dbReference type="Proteomes" id="UP000241203"/>
    </source>
</evidence>
<proteinExistence type="predicted"/>
<comment type="caution">
    <text evidence="1">The sequence shown here is derived from an EMBL/GenBank/DDBJ whole genome shotgun (WGS) entry which is preliminary data.</text>
</comment>